<keyword evidence="1" id="KW-1133">Transmembrane helix</keyword>
<evidence type="ECO:0000256" key="1">
    <source>
        <dbReference type="SAM" id="Phobius"/>
    </source>
</evidence>
<comment type="caution">
    <text evidence="2">The sequence shown here is derived from an EMBL/GenBank/DDBJ whole genome shotgun (WGS) entry which is preliminary data.</text>
</comment>
<reference evidence="2 3" key="1">
    <citation type="submission" date="2015-10" db="EMBL/GenBank/DDBJ databases">
        <title>Genome sequencing and analysis of members of genus Stenotrophomonas.</title>
        <authorList>
            <person name="Patil P.P."/>
            <person name="Midha S."/>
            <person name="Patil P.B."/>
        </authorList>
    </citation>
    <scope>NUCLEOTIDE SEQUENCE [LARGE SCALE GENOMIC DNA]</scope>
    <source>
        <strain evidence="2 3">JCM 9942</strain>
    </source>
</reference>
<keyword evidence="1" id="KW-0472">Membrane</keyword>
<evidence type="ECO:0000313" key="3">
    <source>
        <dbReference type="Proteomes" id="UP000050836"/>
    </source>
</evidence>
<dbReference type="RefSeq" id="WP_054660386.1">
    <property type="nucleotide sequence ID" value="NZ_LLXS01000016.1"/>
</dbReference>
<sequence>MRFARRFPDRLSRINVLTHYRAGRLVAKIFIRLAWAILMAFALILLIGLPGYFLFTGNSIAGSLQLLPHSVFPLLPLTYACLATVLFGHVALAVFDMADAARKTG</sequence>
<dbReference type="EMBL" id="LLXS01000016">
    <property type="protein sequence ID" value="KRG42873.1"/>
    <property type="molecule type" value="Genomic_DNA"/>
</dbReference>
<evidence type="ECO:0000313" key="2">
    <source>
        <dbReference type="EMBL" id="KRG42873.1"/>
    </source>
</evidence>
<proteinExistence type="predicted"/>
<feature type="transmembrane region" description="Helical" evidence="1">
    <location>
        <begin position="29"/>
        <end position="54"/>
    </location>
</feature>
<gene>
    <name evidence="2" type="ORF">ARC78_07760</name>
</gene>
<protein>
    <submittedName>
        <fullName evidence="2">Uncharacterized protein</fullName>
    </submittedName>
</protein>
<name>A0A0R0AFD5_9GAMM</name>
<keyword evidence="1" id="KW-0812">Transmembrane</keyword>
<keyword evidence="3" id="KW-1185">Reference proteome</keyword>
<feature type="transmembrane region" description="Helical" evidence="1">
    <location>
        <begin position="74"/>
        <end position="95"/>
    </location>
</feature>
<dbReference type="Proteomes" id="UP000050836">
    <property type="component" value="Unassembled WGS sequence"/>
</dbReference>
<accession>A0A0R0AFD5</accession>
<dbReference type="AlphaFoldDB" id="A0A0R0AFD5"/>
<organism evidence="2 3">
    <name type="scientific">Stenotrophomonas pictorum JCM 9942</name>
    <dbReference type="NCBI Taxonomy" id="1236960"/>
    <lineage>
        <taxon>Bacteria</taxon>
        <taxon>Pseudomonadati</taxon>
        <taxon>Pseudomonadota</taxon>
        <taxon>Gammaproteobacteria</taxon>
        <taxon>Lysobacterales</taxon>
        <taxon>Lysobacteraceae</taxon>
        <taxon>Stenotrophomonas</taxon>
    </lineage>
</organism>